<name>A0A6J4LD33_9ACTN</name>
<gene>
    <name evidence="1" type="ORF">AVDCRST_MAG48-3091</name>
</gene>
<proteinExistence type="predicted"/>
<accession>A0A6J4LD33</accession>
<protein>
    <submittedName>
        <fullName evidence="1">Uncharacterized protein</fullName>
    </submittedName>
</protein>
<dbReference type="AlphaFoldDB" id="A0A6J4LD33"/>
<organism evidence="1">
    <name type="scientific">uncultured Friedmanniella sp</name>
    <dbReference type="NCBI Taxonomy" id="335381"/>
    <lineage>
        <taxon>Bacteria</taxon>
        <taxon>Bacillati</taxon>
        <taxon>Actinomycetota</taxon>
        <taxon>Actinomycetes</taxon>
        <taxon>Propionibacteriales</taxon>
        <taxon>Nocardioidaceae</taxon>
        <taxon>Friedmanniella</taxon>
        <taxon>environmental samples</taxon>
    </lineage>
</organism>
<sequence>MLSLFGLSLPSDQPVDRDTATLLAGRMSAVVSTVKKGTSAAVAAEVRRDAQTYLSARRTGGLRFIPGAGRTCDEGAFALMRLTVDAPPVVYVPELMVA</sequence>
<dbReference type="EMBL" id="CADCTS010000439">
    <property type="protein sequence ID" value="CAA9329993.1"/>
    <property type="molecule type" value="Genomic_DNA"/>
</dbReference>
<reference evidence="1" key="1">
    <citation type="submission" date="2020-02" db="EMBL/GenBank/DDBJ databases">
        <authorList>
            <person name="Meier V. D."/>
        </authorList>
    </citation>
    <scope>NUCLEOTIDE SEQUENCE</scope>
    <source>
        <strain evidence="1">AVDCRST_MAG48</strain>
    </source>
</reference>
<evidence type="ECO:0000313" key="1">
    <source>
        <dbReference type="EMBL" id="CAA9329993.1"/>
    </source>
</evidence>